<dbReference type="AlphaFoldDB" id="A0A504X266"/>
<gene>
    <name evidence="1" type="ORF">CGC20_29525</name>
</gene>
<evidence type="ECO:0000313" key="1">
    <source>
        <dbReference type="EMBL" id="TPP42363.1"/>
    </source>
</evidence>
<comment type="caution">
    <text evidence="1">The sequence shown here is derived from an EMBL/GenBank/DDBJ whole genome shotgun (WGS) entry which is preliminary data.</text>
</comment>
<proteinExistence type="predicted"/>
<sequence length="144" mass="14830">MGAAPAALRQKHLLVIPAPSLDHTLCGTREPAACPWGHGGGRLVSADRPELALCRGDLRAYVFGRCEWGHNGTVDGLARSGVPEERTAAARAADLATALRRQADIPRSHSFSGGRLAAAGRSAGGVLANCSAGGVIPHARLLLV</sequence>
<organism evidence="1 2">
    <name type="scientific">Leishmania donovani</name>
    <dbReference type="NCBI Taxonomy" id="5661"/>
    <lineage>
        <taxon>Eukaryota</taxon>
        <taxon>Discoba</taxon>
        <taxon>Euglenozoa</taxon>
        <taxon>Kinetoplastea</taxon>
        <taxon>Metakinetoplastina</taxon>
        <taxon>Trypanosomatida</taxon>
        <taxon>Trypanosomatidae</taxon>
        <taxon>Leishmaniinae</taxon>
        <taxon>Leishmania</taxon>
    </lineage>
</organism>
<evidence type="ECO:0000313" key="2">
    <source>
        <dbReference type="Proteomes" id="UP000318821"/>
    </source>
</evidence>
<protein>
    <submittedName>
        <fullName evidence="1">Uncharacterized protein</fullName>
    </submittedName>
</protein>
<name>A0A504X266_LEIDO</name>
<dbReference type="Proteomes" id="UP000318821">
    <property type="component" value="Unassembled WGS sequence"/>
</dbReference>
<dbReference type="EMBL" id="RHLD01000002">
    <property type="protein sequence ID" value="TPP42363.1"/>
    <property type="molecule type" value="Genomic_DNA"/>
</dbReference>
<accession>A0A504X266</accession>
<reference evidence="2" key="1">
    <citation type="submission" date="2019-02" db="EMBL/GenBank/DDBJ databases">
        <title>FDA dAtabase for Regulatory Grade micrObial Sequences (FDA-ARGOS): Supporting development and validation of Infectious Disease Dx tests.</title>
        <authorList>
            <person name="Duncan R."/>
            <person name="Fisher C."/>
            <person name="Tallon L."/>
            <person name="Sadzewicz L."/>
            <person name="Sengamalay N."/>
            <person name="Ott S."/>
            <person name="Godinez A."/>
            <person name="Nagaraj S."/>
            <person name="Vavikolanu K."/>
            <person name="Vyas G."/>
            <person name="Nadendla S."/>
            <person name="Aluvathingal J."/>
            <person name="Sichtig H."/>
        </authorList>
    </citation>
    <scope>NUCLEOTIDE SEQUENCE [LARGE SCALE GENOMIC DNA]</scope>
    <source>
        <strain evidence="2">FDAARGOS_360</strain>
    </source>
</reference>